<dbReference type="Pfam" id="PF13692">
    <property type="entry name" value="Glyco_trans_1_4"/>
    <property type="match status" value="1"/>
</dbReference>
<dbReference type="SUPFAM" id="SSF53756">
    <property type="entry name" value="UDP-Glycosyltransferase/glycogen phosphorylase"/>
    <property type="match status" value="1"/>
</dbReference>
<name>A0ABR9JBT8_9MICC</name>
<protein>
    <submittedName>
        <fullName evidence="1">Glycosyltransferase involved in cell wall biosynthesis</fullName>
    </submittedName>
</protein>
<dbReference type="PANTHER" id="PTHR12526">
    <property type="entry name" value="GLYCOSYLTRANSFERASE"/>
    <property type="match status" value="1"/>
</dbReference>
<dbReference type="Gene3D" id="3.40.50.2000">
    <property type="entry name" value="Glycogen Phosphorylase B"/>
    <property type="match status" value="2"/>
</dbReference>
<dbReference type="Proteomes" id="UP000643525">
    <property type="component" value="Unassembled WGS sequence"/>
</dbReference>
<evidence type="ECO:0000313" key="2">
    <source>
        <dbReference type="Proteomes" id="UP000643525"/>
    </source>
</evidence>
<proteinExistence type="predicted"/>
<gene>
    <name evidence="1" type="ORF">H4W27_000519</name>
</gene>
<sequence length="389" mass="43760">MRLFGLASDKTKEFTLSNGVPVHLQHRDLTDAKARIQREGLPRGRESSIWTSFRIQGETLFESVEATFDPEIVHIHDHLAFSAAGKYKEAFGCPIIWDAHEIYEDLASIEEVRATVNSRIIQDNVQHVDGFITLNQSIADFYHARYPELPKAVLLPNAVERVAQTSYDGRLHEKAGLAADQKILLFQGGYSPHRGIPALLEASKELDDSWSMVFMGWGKLEEDIRGYVDAKSDRPVGRARVAMVPGTPHDELLKWTAGATLGTIPYENTGLNHLYCSPNKLWEYPSAGVPILATDMPEMKKKIDEYGIGLTVDRALDPTEIAVAVNRLSNLDLGLMRRNCATYAVAESWHNYEGRLTGLHTRLGKAYGKVRTPWPEQARDIILRLFRRK</sequence>
<dbReference type="EMBL" id="JADBED010000001">
    <property type="protein sequence ID" value="MBE1523401.1"/>
    <property type="molecule type" value="Genomic_DNA"/>
</dbReference>
<reference evidence="1 2" key="1">
    <citation type="submission" date="2020-10" db="EMBL/GenBank/DDBJ databases">
        <title>Sequencing the genomes of 1000 actinobacteria strains.</title>
        <authorList>
            <person name="Klenk H.-P."/>
        </authorList>
    </citation>
    <scope>NUCLEOTIDE SEQUENCE [LARGE SCALE GENOMIC DNA]</scope>
    <source>
        <strain evidence="1 2">DSM 15666</strain>
    </source>
</reference>
<keyword evidence="2" id="KW-1185">Reference proteome</keyword>
<organism evidence="1 2">
    <name type="scientific">Nesterenkonia lutea</name>
    <dbReference type="NCBI Taxonomy" id="272919"/>
    <lineage>
        <taxon>Bacteria</taxon>
        <taxon>Bacillati</taxon>
        <taxon>Actinomycetota</taxon>
        <taxon>Actinomycetes</taxon>
        <taxon>Micrococcales</taxon>
        <taxon>Micrococcaceae</taxon>
        <taxon>Nesterenkonia</taxon>
    </lineage>
</organism>
<evidence type="ECO:0000313" key="1">
    <source>
        <dbReference type="EMBL" id="MBE1523401.1"/>
    </source>
</evidence>
<accession>A0ABR9JBT8</accession>
<comment type="caution">
    <text evidence="1">The sequence shown here is derived from an EMBL/GenBank/DDBJ whole genome shotgun (WGS) entry which is preliminary data.</text>
</comment>